<evidence type="ECO:0000313" key="2">
    <source>
        <dbReference type="EMBL" id="RFZ86120.1"/>
    </source>
</evidence>
<keyword evidence="3" id="KW-1185">Reference proteome</keyword>
<dbReference type="Pfam" id="PF07843">
    <property type="entry name" value="DUF1634"/>
    <property type="match status" value="1"/>
</dbReference>
<gene>
    <name evidence="2" type="ORF">DYU05_09855</name>
</gene>
<dbReference type="EMBL" id="QWDE01000001">
    <property type="protein sequence ID" value="RFZ86120.1"/>
    <property type="molecule type" value="Genomic_DNA"/>
</dbReference>
<dbReference type="InterPro" id="IPR012861">
    <property type="entry name" value="DUF1634"/>
</dbReference>
<evidence type="ECO:0000256" key="1">
    <source>
        <dbReference type="SAM" id="Phobius"/>
    </source>
</evidence>
<dbReference type="Proteomes" id="UP000260823">
    <property type="component" value="Unassembled WGS sequence"/>
</dbReference>
<accession>A0A3E2NZ97</accession>
<keyword evidence="1" id="KW-0812">Transmembrane</keyword>
<feature type="transmembrane region" description="Helical" evidence="1">
    <location>
        <begin position="76"/>
        <end position="100"/>
    </location>
</feature>
<sequence>MMNPSSFKEKDLQSVIGWILRAGVLISMSVVIVGGVLFLYRHGQGRADYHEFTGVPAFVHSPQGIINGILELRGQAIIQAGIVLLIATPIVRVIFSAIGFVLERDYLYVGITMLVLLVIVMSMLSGHAG</sequence>
<comment type="caution">
    <text evidence="2">The sequence shown here is derived from an EMBL/GenBank/DDBJ whole genome shotgun (WGS) entry which is preliminary data.</text>
</comment>
<feature type="transmembrane region" description="Helical" evidence="1">
    <location>
        <begin position="15"/>
        <end position="40"/>
    </location>
</feature>
<name>A0A3E2NZ97_9SPHI</name>
<reference evidence="2 3" key="1">
    <citation type="submission" date="2018-08" db="EMBL/GenBank/DDBJ databases">
        <title>Mucilaginibacter terrae sp. nov., isolated from manganese diggings.</title>
        <authorList>
            <person name="Huang Y."/>
            <person name="Zhou Z."/>
        </authorList>
    </citation>
    <scope>NUCLEOTIDE SEQUENCE [LARGE SCALE GENOMIC DNA]</scope>
    <source>
        <strain evidence="2 3">ZH6</strain>
    </source>
</reference>
<keyword evidence="1" id="KW-0472">Membrane</keyword>
<proteinExistence type="predicted"/>
<keyword evidence="1" id="KW-1133">Transmembrane helix</keyword>
<protein>
    <submittedName>
        <fullName evidence="2">DUF1634 domain-containing protein</fullName>
    </submittedName>
</protein>
<evidence type="ECO:0000313" key="3">
    <source>
        <dbReference type="Proteomes" id="UP000260823"/>
    </source>
</evidence>
<organism evidence="2 3">
    <name type="scientific">Mucilaginibacter terrenus</name>
    <dbReference type="NCBI Taxonomy" id="2482727"/>
    <lineage>
        <taxon>Bacteria</taxon>
        <taxon>Pseudomonadati</taxon>
        <taxon>Bacteroidota</taxon>
        <taxon>Sphingobacteriia</taxon>
        <taxon>Sphingobacteriales</taxon>
        <taxon>Sphingobacteriaceae</taxon>
        <taxon>Mucilaginibacter</taxon>
    </lineage>
</organism>
<dbReference type="AlphaFoldDB" id="A0A3E2NZ97"/>
<feature type="transmembrane region" description="Helical" evidence="1">
    <location>
        <begin position="106"/>
        <end position="124"/>
    </location>
</feature>
<dbReference type="OrthoDB" id="1072981at2"/>